<organism evidence="1 2">
    <name type="scientific">Mesoflavibacter profundi</name>
    <dbReference type="NCBI Taxonomy" id="2708110"/>
    <lineage>
        <taxon>Bacteria</taxon>
        <taxon>Pseudomonadati</taxon>
        <taxon>Bacteroidota</taxon>
        <taxon>Flavobacteriia</taxon>
        <taxon>Flavobacteriales</taxon>
        <taxon>Flavobacteriaceae</taxon>
        <taxon>Mesoflavibacter</taxon>
    </lineage>
</organism>
<comment type="caution">
    <text evidence="1">The sequence shown here is derived from an EMBL/GenBank/DDBJ whole genome shotgun (WGS) entry which is preliminary data.</text>
</comment>
<evidence type="ECO:0008006" key="3">
    <source>
        <dbReference type="Google" id="ProtNLM"/>
    </source>
</evidence>
<proteinExistence type="predicted"/>
<dbReference type="Proteomes" id="UP001149142">
    <property type="component" value="Unassembled WGS sequence"/>
</dbReference>
<accession>A0ABT4RXK6</accession>
<gene>
    <name evidence="1" type="ORF">OOZ35_03200</name>
</gene>
<protein>
    <recommendedName>
        <fullName evidence="3">DUF3828 domain-containing protein</fullName>
    </recommendedName>
</protein>
<evidence type="ECO:0000313" key="2">
    <source>
        <dbReference type="Proteomes" id="UP001149142"/>
    </source>
</evidence>
<evidence type="ECO:0000313" key="1">
    <source>
        <dbReference type="EMBL" id="MDA0176495.1"/>
    </source>
</evidence>
<dbReference type="RefSeq" id="WP_106688591.1">
    <property type="nucleotide sequence ID" value="NZ_CP061703.1"/>
</dbReference>
<name>A0ABT4RXK6_9FLAO</name>
<keyword evidence="2" id="KW-1185">Reference proteome</keyword>
<dbReference type="EMBL" id="JAPFGC010000002">
    <property type="protein sequence ID" value="MDA0176495.1"/>
    <property type="molecule type" value="Genomic_DNA"/>
</dbReference>
<reference evidence="1" key="1">
    <citation type="submission" date="2022-11" db="EMBL/GenBank/DDBJ databases">
        <title>Refractory cell wall polysaccharides provide important carbon source for microbial heterotrophs in the hadal ocean.</title>
        <authorList>
            <person name="Zhu X."/>
        </authorList>
    </citation>
    <scope>NUCLEOTIDE SEQUENCE</scope>
    <source>
        <strain evidence="1">MTRN7</strain>
    </source>
</reference>
<sequence>MNKFTALILGIIICLLSCDGREKVKRKPIETLKEKNMIESFSTRESYYPKTYSEVKTDTILSNGYTVKVNTFTDMTSSFLKQFKHDAINYKYHYRDFKAEIVASHNSIIFNDVIDKDYILKHDKSVAYFLKSSILKSVWVNQEQTVKQDKLVVNILFTQPNSNTNKMFELVIEPNGQYKLINISDLNQNYLTA</sequence>